<evidence type="ECO:0000256" key="2">
    <source>
        <dbReference type="ARBA" id="ARBA00022679"/>
    </source>
</evidence>
<evidence type="ECO:0000313" key="6">
    <source>
        <dbReference type="Proteomes" id="UP000007472"/>
    </source>
</evidence>
<dbReference type="Gene3D" id="3.40.50.150">
    <property type="entry name" value="Vaccinia Virus protein VP39"/>
    <property type="match status" value="1"/>
</dbReference>
<dbReference type="GO" id="GO:0032259">
    <property type="term" value="P:methylation"/>
    <property type="evidence" value="ECO:0007669"/>
    <property type="project" value="UniProtKB-KW"/>
</dbReference>
<dbReference type="Gene3D" id="1.10.8.10">
    <property type="entry name" value="DNA helicase RuvA subunit, C-terminal domain"/>
    <property type="match status" value="1"/>
</dbReference>
<sequence length="313" mass="35688">MKNKEIHSEILKELKSVRDFVRYCTSKFYENEIFLGHGNTEYIDEAIQLVYSALHLKPVDIDIFLDALVTEDEKTKILDYLNKRIVDRMPLPYITGSAWLQGLEFIVNSDVLIPRSFIAELLSQDLFEQDILNTEPSKILDMCTGSGCLGILVALIYPFAEVDGVDISDAAIKIAKLNKDKHNVQNFHPIVSDLFSFNPDYKYDLIICNPPYVNSVSMQNLPPEYGYEPQLALAGGEKGMDTIKRFLTEALNFTHDNTSIILEIGNEYEYFVKAFPNLHHICLETATTTESVVFIKGRDLHDSSKLSKFKTWQ</sequence>
<organism evidence="5 6">
    <name type="scientific">Taylorella equigenitalis (strain MCE9)</name>
    <dbReference type="NCBI Taxonomy" id="937774"/>
    <lineage>
        <taxon>Bacteria</taxon>
        <taxon>Pseudomonadati</taxon>
        <taxon>Pseudomonadota</taxon>
        <taxon>Betaproteobacteria</taxon>
        <taxon>Burkholderiales</taxon>
        <taxon>Alcaligenaceae</taxon>
        <taxon>Taylorella</taxon>
    </lineage>
</organism>
<dbReference type="GO" id="GO:0003676">
    <property type="term" value="F:nucleic acid binding"/>
    <property type="evidence" value="ECO:0007669"/>
    <property type="project" value="InterPro"/>
</dbReference>
<dbReference type="PANTHER" id="PTHR47806:SF1">
    <property type="entry name" value="RIBOSOMAL PROTEIN UL3 GLUTAMINE METHYLTRANSFERASE"/>
    <property type="match status" value="1"/>
</dbReference>
<protein>
    <submittedName>
        <fullName evidence="5">Hypothetical adenine-specific methylase yfcB</fullName>
    </submittedName>
</protein>
<dbReference type="PROSITE" id="PS00092">
    <property type="entry name" value="N6_MTASE"/>
    <property type="match status" value="1"/>
</dbReference>
<accession>A0A654KIT3</accession>
<name>A0A654KIT3_TAYEM</name>
<dbReference type="PANTHER" id="PTHR47806">
    <property type="entry name" value="50S RIBOSOMAL PROTEIN L3 GLUTAMINE METHYLTRANSFERASE"/>
    <property type="match status" value="1"/>
</dbReference>
<dbReference type="GO" id="GO:0005829">
    <property type="term" value="C:cytosol"/>
    <property type="evidence" value="ECO:0007669"/>
    <property type="project" value="TreeGrafter"/>
</dbReference>
<dbReference type="Proteomes" id="UP000007472">
    <property type="component" value="Chromosome"/>
</dbReference>
<keyword evidence="2" id="KW-0808">Transferase</keyword>
<reference evidence="5 6" key="1">
    <citation type="journal article" date="2011" name="J. Bacteriol.">
        <title>Genome sequence of Taylorella equigenitalis MCE9, the causative agent of contagious equine metritis.</title>
        <authorList>
            <person name="Hebert L."/>
            <person name="Moumen B."/>
            <person name="Duquesne F."/>
            <person name="Breuil M.F."/>
            <person name="Laugier C."/>
            <person name="Batto J.M."/>
            <person name="Renault P."/>
            <person name="Petry S."/>
        </authorList>
    </citation>
    <scope>NUCLEOTIDE SEQUENCE [LARGE SCALE GENOMIC DNA]</scope>
    <source>
        <strain evidence="5 6">MCE9</strain>
    </source>
</reference>
<dbReference type="EMBL" id="CP002456">
    <property type="protein sequence ID" value="ADU92388.1"/>
    <property type="molecule type" value="Genomic_DNA"/>
</dbReference>
<dbReference type="PIRSF" id="PIRSF037167">
    <property type="entry name" value="Mtase_YfcB_prd"/>
    <property type="match status" value="1"/>
</dbReference>
<dbReference type="AlphaFoldDB" id="A0A654KIT3"/>
<dbReference type="SUPFAM" id="SSF53335">
    <property type="entry name" value="S-adenosyl-L-methionine-dependent methyltransferases"/>
    <property type="match status" value="1"/>
</dbReference>
<evidence type="ECO:0000256" key="3">
    <source>
        <dbReference type="ARBA" id="ARBA00022691"/>
    </source>
</evidence>
<dbReference type="InterPro" id="IPR007848">
    <property type="entry name" value="Small_mtfrase_dom"/>
</dbReference>
<dbReference type="InterPro" id="IPR029063">
    <property type="entry name" value="SAM-dependent_MTases_sf"/>
</dbReference>
<dbReference type="GO" id="GO:0036009">
    <property type="term" value="F:protein-glutamine N-methyltransferase activity"/>
    <property type="evidence" value="ECO:0007669"/>
    <property type="project" value="InterPro"/>
</dbReference>
<dbReference type="Pfam" id="PF05175">
    <property type="entry name" value="MTS"/>
    <property type="match status" value="1"/>
</dbReference>
<dbReference type="InterPro" id="IPR004556">
    <property type="entry name" value="HemK-like"/>
</dbReference>
<dbReference type="NCBIfam" id="TIGR03533">
    <property type="entry name" value="L3_gln_methyl"/>
    <property type="match status" value="1"/>
</dbReference>
<evidence type="ECO:0000313" key="5">
    <source>
        <dbReference type="EMBL" id="ADU92388.1"/>
    </source>
</evidence>
<feature type="domain" description="Methyltransferase small" evidence="4">
    <location>
        <begin position="133"/>
        <end position="216"/>
    </location>
</feature>
<proteinExistence type="predicted"/>
<dbReference type="InterPro" id="IPR002052">
    <property type="entry name" value="DNA_methylase_N6_adenine_CS"/>
</dbReference>
<dbReference type="CDD" id="cd02440">
    <property type="entry name" value="AdoMet_MTases"/>
    <property type="match status" value="1"/>
</dbReference>
<evidence type="ECO:0000259" key="4">
    <source>
        <dbReference type="Pfam" id="PF05175"/>
    </source>
</evidence>
<keyword evidence="3" id="KW-0949">S-adenosyl-L-methionine</keyword>
<keyword evidence="1 5" id="KW-0489">Methyltransferase</keyword>
<gene>
    <name evidence="5" type="ordered locus">TEQUI_1475</name>
</gene>
<dbReference type="NCBIfam" id="TIGR00536">
    <property type="entry name" value="hemK_fam"/>
    <property type="match status" value="1"/>
</dbReference>
<evidence type="ECO:0000256" key="1">
    <source>
        <dbReference type="ARBA" id="ARBA00022603"/>
    </source>
</evidence>
<dbReference type="KEGG" id="teq:TEQUI_1475"/>
<dbReference type="InterPro" id="IPR017127">
    <property type="entry name" value="Ribosome_uL3_MTase"/>
</dbReference>